<evidence type="ECO:0000313" key="2">
    <source>
        <dbReference type="EMBL" id="GBP33960.1"/>
    </source>
</evidence>
<dbReference type="Proteomes" id="UP000299102">
    <property type="component" value="Unassembled WGS sequence"/>
</dbReference>
<name>A0A4C1V636_EUMVA</name>
<accession>A0A4C1V636</accession>
<gene>
    <name evidence="2" type="ORF">EVAR_24874_1</name>
</gene>
<evidence type="ECO:0000256" key="1">
    <source>
        <dbReference type="SAM" id="SignalP"/>
    </source>
</evidence>
<sequence length="114" mass="12603">MRIRPHGRTSLTIIKLIVIHLAVSGTAIQQVSDTAIRIVLYCLRLRAHGSIPSSLILNDLVVNPNSVLRIVPDFDPGYALNSNPGLTLAFNSVLIFDVDPGAYFYFCPLPRLQF</sequence>
<protein>
    <submittedName>
        <fullName evidence="2">Uncharacterized protein</fullName>
    </submittedName>
</protein>
<keyword evidence="1" id="KW-0732">Signal</keyword>
<keyword evidence="3" id="KW-1185">Reference proteome</keyword>
<feature type="signal peptide" evidence="1">
    <location>
        <begin position="1"/>
        <end position="27"/>
    </location>
</feature>
<dbReference type="AlphaFoldDB" id="A0A4C1V636"/>
<comment type="caution">
    <text evidence="2">The sequence shown here is derived from an EMBL/GenBank/DDBJ whole genome shotgun (WGS) entry which is preliminary data.</text>
</comment>
<organism evidence="2 3">
    <name type="scientific">Eumeta variegata</name>
    <name type="common">Bagworm moth</name>
    <name type="synonym">Eumeta japonica</name>
    <dbReference type="NCBI Taxonomy" id="151549"/>
    <lineage>
        <taxon>Eukaryota</taxon>
        <taxon>Metazoa</taxon>
        <taxon>Ecdysozoa</taxon>
        <taxon>Arthropoda</taxon>
        <taxon>Hexapoda</taxon>
        <taxon>Insecta</taxon>
        <taxon>Pterygota</taxon>
        <taxon>Neoptera</taxon>
        <taxon>Endopterygota</taxon>
        <taxon>Lepidoptera</taxon>
        <taxon>Glossata</taxon>
        <taxon>Ditrysia</taxon>
        <taxon>Tineoidea</taxon>
        <taxon>Psychidae</taxon>
        <taxon>Oiketicinae</taxon>
        <taxon>Eumeta</taxon>
    </lineage>
</organism>
<reference evidence="2 3" key="1">
    <citation type="journal article" date="2019" name="Commun. Biol.">
        <title>The bagworm genome reveals a unique fibroin gene that provides high tensile strength.</title>
        <authorList>
            <person name="Kono N."/>
            <person name="Nakamura H."/>
            <person name="Ohtoshi R."/>
            <person name="Tomita M."/>
            <person name="Numata K."/>
            <person name="Arakawa K."/>
        </authorList>
    </citation>
    <scope>NUCLEOTIDE SEQUENCE [LARGE SCALE GENOMIC DNA]</scope>
</reference>
<dbReference type="EMBL" id="BGZK01000282">
    <property type="protein sequence ID" value="GBP33960.1"/>
    <property type="molecule type" value="Genomic_DNA"/>
</dbReference>
<proteinExistence type="predicted"/>
<evidence type="ECO:0000313" key="3">
    <source>
        <dbReference type="Proteomes" id="UP000299102"/>
    </source>
</evidence>
<feature type="chain" id="PRO_5020025625" evidence="1">
    <location>
        <begin position="28"/>
        <end position="114"/>
    </location>
</feature>